<dbReference type="InterPro" id="IPR051332">
    <property type="entry name" value="Fosfomycin_Res_Enzymes"/>
</dbReference>
<dbReference type="SUPFAM" id="SSF54593">
    <property type="entry name" value="Glyoxalase/Bleomycin resistance protein/Dihydroxybiphenyl dioxygenase"/>
    <property type="match status" value="1"/>
</dbReference>
<dbReference type="STRING" id="1121001.SAMN02745857_03160"/>
<gene>
    <name evidence="3" type="ORF">SAMN02745857_03160</name>
</gene>
<keyword evidence="3" id="KW-0560">Oxidoreductase</keyword>
<dbReference type="CDD" id="cd06587">
    <property type="entry name" value="VOC"/>
    <property type="match status" value="1"/>
</dbReference>
<dbReference type="EMBL" id="FWXD01000021">
    <property type="protein sequence ID" value="SMC28210.1"/>
    <property type="molecule type" value="Genomic_DNA"/>
</dbReference>
<dbReference type="InterPro" id="IPR037523">
    <property type="entry name" value="VOC_core"/>
</dbReference>
<dbReference type="GO" id="GO:0051213">
    <property type="term" value="F:dioxygenase activity"/>
    <property type="evidence" value="ECO:0007669"/>
    <property type="project" value="UniProtKB-KW"/>
</dbReference>
<keyword evidence="1" id="KW-0479">Metal-binding</keyword>
<proteinExistence type="predicted"/>
<feature type="domain" description="VOC" evidence="2">
    <location>
        <begin position="6"/>
        <end position="132"/>
    </location>
</feature>
<name>A0A1W1XW49_9NEIS</name>
<dbReference type="PANTHER" id="PTHR36113">
    <property type="entry name" value="LYASE, PUTATIVE-RELATED-RELATED"/>
    <property type="match status" value="1"/>
</dbReference>
<keyword evidence="3" id="KW-0223">Dioxygenase</keyword>
<keyword evidence="4" id="KW-1185">Reference proteome</keyword>
<dbReference type="GO" id="GO:0046872">
    <property type="term" value="F:metal ion binding"/>
    <property type="evidence" value="ECO:0007669"/>
    <property type="project" value="UniProtKB-KW"/>
</dbReference>
<dbReference type="AlphaFoldDB" id="A0A1W1XW49"/>
<accession>A0A1W1XW49</accession>
<dbReference type="RefSeq" id="WP_084091950.1">
    <property type="nucleotide sequence ID" value="NZ_FWXD01000021.1"/>
</dbReference>
<dbReference type="Gene3D" id="3.10.180.10">
    <property type="entry name" value="2,3-Dihydroxybiphenyl 1,2-Dioxygenase, domain 1"/>
    <property type="match status" value="1"/>
</dbReference>
<organism evidence="3 4">
    <name type="scientific">Andreprevotia lacus DSM 23236</name>
    <dbReference type="NCBI Taxonomy" id="1121001"/>
    <lineage>
        <taxon>Bacteria</taxon>
        <taxon>Pseudomonadati</taxon>
        <taxon>Pseudomonadota</taxon>
        <taxon>Betaproteobacteria</taxon>
        <taxon>Neisseriales</taxon>
        <taxon>Chitinibacteraceae</taxon>
        <taxon>Andreprevotia</taxon>
    </lineage>
</organism>
<evidence type="ECO:0000259" key="2">
    <source>
        <dbReference type="PROSITE" id="PS51819"/>
    </source>
</evidence>
<dbReference type="InterPro" id="IPR004360">
    <property type="entry name" value="Glyas_Fos-R_dOase_dom"/>
</dbReference>
<dbReference type="InterPro" id="IPR029068">
    <property type="entry name" value="Glyas_Bleomycin-R_OHBP_Dase"/>
</dbReference>
<dbReference type="OrthoDB" id="9795618at2"/>
<dbReference type="PANTHER" id="PTHR36113:SF6">
    <property type="entry name" value="FOSFOMYCIN RESISTANCE PROTEIN FOSX"/>
    <property type="match status" value="1"/>
</dbReference>
<sequence length="147" mass="16610">MPEVIGIDHIYLTVSDLPRAEAFYDIALRDVLGFRKNSFALHGDAHVQYYNRHFGIVLRPARGHSKHNSYAPGLHHLCLRVDSVADVETAAAQLQAAGIAASAATQYPEYAADYAATFFTDPDGIRLEVTNYRQERRERHDHWDCQD</sequence>
<dbReference type="Proteomes" id="UP000192761">
    <property type="component" value="Unassembled WGS sequence"/>
</dbReference>
<dbReference type="Pfam" id="PF00903">
    <property type="entry name" value="Glyoxalase"/>
    <property type="match status" value="1"/>
</dbReference>
<evidence type="ECO:0000256" key="1">
    <source>
        <dbReference type="ARBA" id="ARBA00022723"/>
    </source>
</evidence>
<protein>
    <submittedName>
        <fullName evidence="3">Catechol 2,3-dioxygenase</fullName>
    </submittedName>
</protein>
<reference evidence="3 4" key="1">
    <citation type="submission" date="2017-04" db="EMBL/GenBank/DDBJ databases">
        <authorList>
            <person name="Afonso C.L."/>
            <person name="Miller P.J."/>
            <person name="Scott M.A."/>
            <person name="Spackman E."/>
            <person name="Goraichik I."/>
            <person name="Dimitrov K.M."/>
            <person name="Suarez D.L."/>
            <person name="Swayne D.E."/>
        </authorList>
    </citation>
    <scope>NUCLEOTIDE SEQUENCE [LARGE SCALE GENOMIC DNA]</scope>
    <source>
        <strain evidence="3 4">DSM 23236</strain>
    </source>
</reference>
<evidence type="ECO:0000313" key="4">
    <source>
        <dbReference type="Proteomes" id="UP000192761"/>
    </source>
</evidence>
<evidence type="ECO:0000313" key="3">
    <source>
        <dbReference type="EMBL" id="SMC28210.1"/>
    </source>
</evidence>
<dbReference type="PROSITE" id="PS51819">
    <property type="entry name" value="VOC"/>
    <property type="match status" value="1"/>
</dbReference>